<dbReference type="Gene3D" id="3.40.50.720">
    <property type="entry name" value="NAD(P)-binding Rossmann-like Domain"/>
    <property type="match status" value="1"/>
</dbReference>
<reference evidence="3" key="1">
    <citation type="journal article" date="2014" name="Int. J. Syst. Evol. Microbiol.">
        <title>Complete genome sequence of Corynebacterium casei LMG S-19264T (=DSM 44701T), isolated from a smear-ripened cheese.</title>
        <authorList>
            <consortium name="US DOE Joint Genome Institute (JGI-PGF)"/>
            <person name="Walter F."/>
            <person name="Albersmeier A."/>
            <person name="Kalinowski J."/>
            <person name="Ruckert C."/>
        </authorList>
    </citation>
    <scope>NUCLEOTIDE SEQUENCE</scope>
    <source>
        <strain evidence="3">CGMCC 1.16012</strain>
    </source>
</reference>
<evidence type="ECO:0000313" key="3">
    <source>
        <dbReference type="EMBL" id="GGE55067.1"/>
    </source>
</evidence>
<keyword evidence="2" id="KW-0560">Oxidoreductase</keyword>
<dbReference type="AlphaFoldDB" id="A0A917EK04"/>
<reference evidence="3" key="2">
    <citation type="submission" date="2020-09" db="EMBL/GenBank/DDBJ databases">
        <authorList>
            <person name="Sun Q."/>
            <person name="Zhou Y."/>
        </authorList>
    </citation>
    <scope>NUCLEOTIDE SEQUENCE</scope>
    <source>
        <strain evidence="3">CGMCC 1.16012</strain>
    </source>
</reference>
<name>A0A917EK04_9RHOB</name>
<dbReference type="PANTHER" id="PTHR43669">
    <property type="entry name" value="5-KETO-D-GLUCONATE 5-REDUCTASE"/>
    <property type="match status" value="1"/>
</dbReference>
<dbReference type="GO" id="GO:0016491">
    <property type="term" value="F:oxidoreductase activity"/>
    <property type="evidence" value="ECO:0007669"/>
    <property type="project" value="UniProtKB-KW"/>
</dbReference>
<keyword evidence="4" id="KW-1185">Reference proteome</keyword>
<dbReference type="NCBIfam" id="NF005489">
    <property type="entry name" value="PRK07102.1"/>
    <property type="match status" value="1"/>
</dbReference>
<protein>
    <submittedName>
        <fullName evidence="3">Short-chain dehydrogenase</fullName>
    </submittedName>
</protein>
<dbReference type="InterPro" id="IPR002347">
    <property type="entry name" value="SDR_fam"/>
</dbReference>
<gene>
    <name evidence="3" type="ORF">GCM10011517_23380</name>
</gene>
<dbReference type="SUPFAM" id="SSF51735">
    <property type="entry name" value="NAD(P)-binding Rossmann-fold domains"/>
    <property type="match status" value="1"/>
</dbReference>
<dbReference type="PANTHER" id="PTHR43669:SF6">
    <property type="entry name" value="DECAPRENYLPHOSPHORYL-2-KETO-BETA-D-ERYTHRO-PENTOSE REDUCTASE"/>
    <property type="match status" value="1"/>
</dbReference>
<sequence length="247" mass="26980">MIPADSPVLILGARSDMARALAHEFAKEGHPLMLAARNADTLSEDMTDLEVRFQAKVTAHDFDILDVDGHAAFLGNLPEVPAVVVSVVGFMGDQDESAINPDAARKVIDTNFTAPCLMLELCAGRLAELKRPTAIIGIGSVAGDRGRAKNYVYGAAKAGFATWLSGMRQKYVDSQLHIMTVKPGFVRTSATADMDLLGPLTDEPEAFAKKVMKALKRKSQVYYDIKWRAVMGVITHLPERIFMKTKF</sequence>
<dbReference type="InterPro" id="IPR036291">
    <property type="entry name" value="NAD(P)-bd_dom_sf"/>
</dbReference>
<dbReference type="EMBL" id="BMKN01000002">
    <property type="protein sequence ID" value="GGE55067.1"/>
    <property type="molecule type" value="Genomic_DNA"/>
</dbReference>
<organism evidence="3 4">
    <name type="scientific">Actibacterium pelagium</name>
    <dbReference type="NCBI Taxonomy" id="2029103"/>
    <lineage>
        <taxon>Bacteria</taxon>
        <taxon>Pseudomonadati</taxon>
        <taxon>Pseudomonadota</taxon>
        <taxon>Alphaproteobacteria</taxon>
        <taxon>Rhodobacterales</taxon>
        <taxon>Roseobacteraceae</taxon>
        <taxon>Actibacterium</taxon>
    </lineage>
</organism>
<evidence type="ECO:0000313" key="4">
    <source>
        <dbReference type="Proteomes" id="UP000606730"/>
    </source>
</evidence>
<evidence type="ECO:0000256" key="1">
    <source>
        <dbReference type="ARBA" id="ARBA00006484"/>
    </source>
</evidence>
<evidence type="ECO:0000256" key="2">
    <source>
        <dbReference type="ARBA" id="ARBA00023002"/>
    </source>
</evidence>
<comment type="similarity">
    <text evidence="1">Belongs to the short-chain dehydrogenases/reductases (SDR) family.</text>
</comment>
<dbReference type="Pfam" id="PF00106">
    <property type="entry name" value="adh_short"/>
    <property type="match status" value="1"/>
</dbReference>
<comment type="caution">
    <text evidence="3">The sequence shown here is derived from an EMBL/GenBank/DDBJ whole genome shotgun (WGS) entry which is preliminary data.</text>
</comment>
<dbReference type="Proteomes" id="UP000606730">
    <property type="component" value="Unassembled WGS sequence"/>
</dbReference>
<dbReference type="RefSeq" id="WP_198950942.1">
    <property type="nucleotide sequence ID" value="NZ_BMKN01000002.1"/>
</dbReference>
<proteinExistence type="inferred from homology"/>
<accession>A0A917EK04</accession>
<dbReference type="PRINTS" id="PR00081">
    <property type="entry name" value="GDHRDH"/>
</dbReference>